<dbReference type="InterPro" id="IPR029052">
    <property type="entry name" value="Metallo-depent_PP-like"/>
</dbReference>
<evidence type="ECO:0000313" key="5">
    <source>
        <dbReference type="Proteomes" id="UP000273405"/>
    </source>
</evidence>
<evidence type="ECO:0000256" key="1">
    <source>
        <dbReference type="SAM" id="MobiDB-lite"/>
    </source>
</evidence>
<organism evidence="4 5">
    <name type="scientific">Corallococcus sicarius</name>
    <dbReference type="NCBI Taxonomy" id="2316726"/>
    <lineage>
        <taxon>Bacteria</taxon>
        <taxon>Pseudomonadati</taxon>
        <taxon>Myxococcota</taxon>
        <taxon>Myxococcia</taxon>
        <taxon>Myxococcales</taxon>
        <taxon>Cystobacterineae</taxon>
        <taxon>Myxococcaceae</taxon>
        <taxon>Corallococcus</taxon>
    </lineage>
</organism>
<protein>
    <submittedName>
        <fullName evidence="4">Metallophosphoesterase</fullName>
    </submittedName>
</protein>
<comment type="caution">
    <text evidence="4">The sequence shown here is derived from an EMBL/GenBank/DDBJ whole genome shotgun (WGS) entry which is preliminary data.</text>
</comment>
<evidence type="ECO:0000313" key="4">
    <source>
        <dbReference type="EMBL" id="RKH48244.1"/>
    </source>
</evidence>
<reference evidence="5" key="1">
    <citation type="submission" date="2018-09" db="EMBL/GenBank/DDBJ databases">
        <authorList>
            <person name="Livingstone P.G."/>
            <person name="Whitworth D.E."/>
        </authorList>
    </citation>
    <scope>NUCLEOTIDE SEQUENCE [LARGE SCALE GENOMIC DNA]</scope>
    <source>
        <strain evidence="5">CA040B</strain>
    </source>
</reference>
<dbReference type="InterPro" id="IPR004843">
    <property type="entry name" value="Calcineurin-like_PHP"/>
</dbReference>
<dbReference type="AlphaFoldDB" id="A0A3A8P8W7"/>
<feature type="transmembrane region" description="Helical" evidence="2">
    <location>
        <begin position="67"/>
        <end position="87"/>
    </location>
</feature>
<dbReference type="Proteomes" id="UP000273405">
    <property type="component" value="Unassembled WGS sequence"/>
</dbReference>
<dbReference type="CDD" id="cd07385">
    <property type="entry name" value="MPP_YkuE_C"/>
    <property type="match status" value="1"/>
</dbReference>
<dbReference type="PANTHER" id="PTHR31302">
    <property type="entry name" value="TRANSMEMBRANE PROTEIN WITH METALLOPHOSPHOESTERASE DOMAIN-RELATED"/>
    <property type="match status" value="1"/>
</dbReference>
<accession>A0A3A8P8W7</accession>
<dbReference type="PANTHER" id="PTHR31302:SF0">
    <property type="entry name" value="TRANSMEMBRANE PROTEIN WITH METALLOPHOSPHOESTERASE DOMAIN"/>
    <property type="match status" value="1"/>
</dbReference>
<feature type="compositionally biased region" description="Basic and acidic residues" evidence="1">
    <location>
        <begin position="286"/>
        <end position="296"/>
    </location>
</feature>
<dbReference type="InterPro" id="IPR051158">
    <property type="entry name" value="Metallophosphoesterase_sf"/>
</dbReference>
<name>A0A3A8P8W7_9BACT</name>
<keyword evidence="2" id="KW-0472">Membrane</keyword>
<dbReference type="GO" id="GO:0016787">
    <property type="term" value="F:hydrolase activity"/>
    <property type="evidence" value="ECO:0007669"/>
    <property type="project" value="InterPro"/>
</dbReference>
<proteinExistence type="predicted"/>
<feature type="transmembrane region" description="Helical" evidence="2">
    <location>
        <begin position="34"/>
        <end position="55"/>
    </location>
</feature>
<dbReference type="Pfam" id="PF00149">
    <property type="entry name" value="Metallophos"/>
    <property type="match status" value="1"/>
</dbReference>
<sequence length="394" mass="42764">MGRLLVLLFVYLSAYLVLRRLWPGVIRGWRHGVLLGLMGLSFAAWLVPALTGYGLHHTPPLLVPVKLFAVSWSIASLLVMLLGLPLLGMSLWGARRRQSTPPPVNLERRGLLVKAGQAMPVLAVSASSVGVAGGSLGFTVREVEVKLRGLPAALEGFRIGQITDVHVGPFISPEYLRGAVDAMNAAGVDLQVMTGDLIDDVGQVDATMAALASNTARHGMLAVLGNHEHWRGLEEVLGGYEALARRNAPVRLLVDETQVLEHAGQRIRVVGVDYPMSRSRSGRSQRVRDERMKESAEASFQGGDPDDFVLCLSHHPDFFSHAAQRGARLTLAGHTHGGQVAFLGIPLFGFAFKHMLGRYRFRDSHLYVSGGTGHWLPFRIGVPPEVTLLTLRGA</sequence>
<evidence type="ECO:0000256" key="2">
    <source>
        <dbReference type="SAM" id="Phobius"/>
    </source>
</evidence>
<dbReference type="RefSeq" id="WP_120623268.1">
    <property type="nucleotide sequence ID" value="NZ_RAWG01000002.1"/>
</dbReference>
<dbReference type="OrthoDB" id="9780884at2"/>
<feature type="domain" description="Calcineurin-like phosphoesterase" evidence="3">
    <location>
        <begin position="157"/>
        <end position="337"/>
    </location>
</feature>
<feature type="region of interest" description="Disordered" evidence="1">
    <location>
        <begin position="277"/>
        <end position="300"/>
    </location>
</feature>
<keyword evidence="2" id="KW-0812">Transmembrane</keyword>
<keyword evidence="2" id="KW-1133">Transmembrane helix</keyword>
<dbReference type="SUPFAM" id="SSF56300">
    <property type="entry name" value="Metallo-dependent phosphatases"/>
    <property type="match status" value="1"/>
</dbReference>
<evidence type="ECO:0000259" key="3">
    <source>
        <dbReference type="Pfam" id="PF00149"/>
    </source>
</evidence>
<dbReference type="Gene3D" id="3.60.21.10">
    <property type="match status" value="1"/>
</dbReference>
<keyword evidence="5" id="KW-1185">Reference proteome</keyword>
<dbReference type="EMBL" id="RAWG01000002">
    <property type="protein sequence ID" value="RKH48244.1"/>
    <property type="molecule type" value="Genomic_DNA"/>
</dbReference>
<gene>
    <name evidence="4" type="ORF">D7X12_00350</name>
</gene>
<feature type="transmembrane region" description="Helical" evidence="2">
    <location>
        <begin position="6"/>
        <end position="22"/>
    </location>
</feature>